<comment type="subunit">
    <text evidence="9">Homomultimerizes to form the nucleocapsid. Binds to viral genomic RNA.</text>
</comment>
<comment type="subcellular location">
    <subcellularLocation>
        <location evidence="9">Virion</location>
    </subcellularLocation>
    <subcellularLocation>
        <location evidence="9">Host cytoplasm</location>
    </subcellularLocation>
</comment>
<evidence type="ECO:0000256" key="5">
    <source>
        <dbReference type="ARBA" id="ARBA00022884"/>
    </source>
</evidence>
<keyword evidence="4 9" id="KW-0946">Virion</keyword>
<keyword evidence="5 9" id="KW-0694">RNA-binding</keyword>
<organism evidence="11">
    <name type="scientific">Cytorhabdovirus hordei</name>
    <dbReference type="NCBI Taxonomy" id="1985699"/>
    <lineage>
        <taxon>Viruses</taxon>
        <taxon>Riboviria</taxon>
        <taxon>Orthornavirae</taxon>
        <taxon>Negarnaviricota</taxon>
        <taxon>Haploviricotina</taxon>
        <taxon>Monjiviricetes</taxon>
        <taxon>Mononegavirales</taxon>
        <taxon>Rhabdoviridae</taxon>
        <taxon>Betarhabdovirinae</taxon>
        <taxon>Betacytorhabdovirus</taxon>
        <taxon>Betacytorhabdovirus hordei</taxon>
    </lineage>
</organism>
<dbReference type="GO" id="GO:0003723">
    <property type="term" value="F:RNA binding"/>
    <property type="evidence" value="ECO:0007669"/>
    <property type="project" value="UniProtKB-UniRule"/>
</dbReference>
<evidence type="ECO:0000256" key="3">
    <source>
        <dbReference type="ARBA" id="ARBA00022561"/>
    </source>
</evidence>
<evidence type="ECO:0000313" key="10">
    <source>
        <dbReference type="EMBL" id="QMV28697.1"/>
    </source>
</evidence>
<evidence type="ECO:0000256" key="8">
    <source>
        <dbReference type="ARBA" id="ARBA00033344"/>
    </source>
</evidence>
<sequence length="427" mass="47802">MAKEDHGLDKENYDLYEDVPEDISTSLIPGIEFSDDEFDRIPVYTPAELNDNQLVAAATKFLESLGKKNCPAGMQYYILVLAQRLSKTERGQYESFLAEDRPTNGSDLDTSIKSHIYANLTVADSEKAGKSTEEIAKLRADKIFGATSSSPLKTQKDEDLVKNATFIAAYLLRALTKSADNVGAAWTGMKARFLSFYGMSMLQSITTLDRNYVVDLKNLLASDPKVGHTWVRTVASAEHRLSVNDNTAGMIRFLGVLPLSMTGMHAYKLFLEIKRQSNLSSKWLLRELTSPRTKPGLTEIRKILINFEDRVNEKKSGKFKYARLMSPAFFQHLQTKSCPDLVYVEICILNKYEAFPANQDPNKIIGIEKVPESMKDQLKEVANNIVTAAPQRNAGMYSTSMKKVFLPTDKKSETKSAAKKNADQIFS</sequence>
<dbReference type="EMBL" id="MT260881">
    <property type="protein sequence ID" value="QMV28697.1"/>
    <property type="molecule type" value="Viral_cRNA"/>
</dbReference>
<keyword evidence="2 9" id="KW-1139">Helical capsid protein</keyword>
<dbReference type="GO" id="GO:0019029">
    <property type="term" value="C:helical viral capsid"/>
    <property type="evidence" value="ECO:0007669"/>
    <property type="project" value="UniProtKB-UniRule"/>
</dbReference>
<reference evidence="11" key="1">
    <citation type="journal article" date="2020" name="Plants (Basel)">
        <title>Millet Could Be both a Weed and Serve as a Virus Reservoir in Crop Fields.</title>
        <authorList>
            <person name="Pasztor G."/>
            <person name="Galbacs Z.N."/>
            <person name="Kossuth T."/>
            <person name="Demian E."/>
            <person name="Nadasy E."/>
            <person name="Takacs A.P."/>
            <person name="Varallyay E."/>
        </authorList>
    </citation>
    <scope>NUCLEOTIDE SEQUENCE</scope>
    <source>
        <strain evidence="10">HUBA1</strain>
        <strain evidence="11">HUBA2</strain>
    </source>
</reference>
<dbReference type="GO" id="GO:0019013">
    <property type="term" value="C:viral nucleocapsid"/>
    <property type="evidence" value="ECO:0007669"/>
    <property type="project" value="UniProtKB-UniRule"/>
</dbReference>
<dbReference type="InterPro" id="IPR004902">
    <property type="entry name" value="Rhabdo_ncap_2"/>
</dbReference>
<accession>A0A7G5AXJ7</accession>
<keyword evidence="9" id="KW-1035">Host cytoplasm</keyword>
<evidence type="ECO:0000256" key="2">
    <source>
        <dbReference type="ARBA" id="ARBA00022497"/>
    </source>
</evidence>
<evidence type="ECO:0000256" key="6">
    <source>
        <dbReference type="ARBA" id="ARBA00023086"/>
    </source>
</evidence>
<dbReference type="EMBL" id="MT260882">
    <property type="protein sequence ID" value="QMV28698.1"/>
    <property type="molecule type" value="Viral_cRNA"/>
</dbReference>
<comment type="function">
    <text evidence="9">Encapsidates the genome, protecting it from nucleases. The encapsidated genomic RNA is termed the nucleocapsid (NC) and serves as template for viral transcription and replication.</text>
</comment>
<proteinExistence type="inferred from homology"/>
<keyword evidence="3 9" id="KW-0167">Capsid protein</keyword>
<evidence type="ECO:0000256" key="9">
    <source>
        <dbReference type="RuleBase" id="RU369108"/>
    </source>
</evidence>
<comment type="similarity">
    <text evidence="9">Belongs to the nucleorhabdovirus nucleocapsid protein family.</text>
</comment>
<evidence type="ECO:0000313" key="11">
    <source>
        <dbReference type="EMBL" id="QMV28698.1"/>
    </source>
</evidence>
<evidence type="ECO:0000256" key="1">
    <source>
        <dbReference type="ARBA" id="ARBA00014389"/>
    </source>
</evidence>
<dbReference type="Pfam" id="PF03216">
    <property type="entry name" value="Rhabdo_ncap_2"/>
    <property type="match status" value="1"/>
</dbReference>
<dbReference type="GO" id="GO:0030430">
    <property type="term" value="C:host cell cytoplasm"/>
    <property type="evidence" value="ECO:0007669"/>
    <property type="project" value="UniProtKB-SubCell"/>
</dbReference>
<evidence type="ECO:0000256" key="7">
    <source>
        <dbReference type="ARBA" id="ARBA00023274"/>
    </source>
</evidence>
<dbReference type="GO" id="GO:1990904">
    <property type="term" value="C:ribonucleoprotein complex"/>
    <property type="evidence" value="ECO:0007669"/>
    <property type="project" value="UniProtKB-UniRule"/>
</dbReference>
<keyword evidence="6 9" id="KW-0543">Viral nucleoprotein</keyword>
<name>A0A7G5AXJ7_9RHAB</name>
<keyword evidence="7 9" id="KW-0687">Ribonucleoprotein</keyword>
<protein>
    <recommendedName>
        <fullName evidence="1 9">Nucleoprotein</fullName>
        <shortName evidence="9">NP</shortName>
        <shortName evidence="9">Protein N</shortName>
    </recommendedName>
    <alternativeName>
        <fullName evidence="8 9">Nucleocapsid protein</fullName>
    </alternativeName>
</protein>
<evidence type="ECO:0000256" key="4">
    <source>
        <dbReference type="ARBA" id="ARBA00022844"/>
    </source>
</evidence>